<feature type="transmembrane region" description="Helical" evidence="3">
    <location>
        <begin position="656"/>
        <end position="676"/>
    </location>
</feature>
<evidence type="ECO:0000313" key="5">
    <source>
        <dbReference type="EMBL" id="AIF19549.1"/>
    </source>
</evidence>
<feature type="domain" description="Peptidoglycan binding-like" evidence="4">
    <location>
        <begin position="704"/>
        <end position="758"/>
    </location>
</feature>
<name>A0A075HV03_9EURY</name>
<dbReference type="PROSITE" id="PS51257">
    <property type="entry name" value="PROKAR_LIPOPROTEIN"/>
    <property type="match status" value="1"/>
</dbReference>
<feature type="compositionally biased region" description="Basic and acidic residues" evidence="2">
    <location>
        <begin position="392"/>
        <end position="406"/>
    </location>
</feature>
<feature type="compositionally biased region" description="Polar residues" evidence="2">
    <location>
        <begin position="452"/>
        <end position="462"/>
    </location>
</feature>
<evidence type="ECO:0000259" key="4">
    <source>
        <dbReference type="Pfam" id="PF01471"/>
    </source>
</evidence>
<evidence type="ECO:0000256" key="2">
    <source>
        <dbReference type="SAM" id="MobiDB-lite"/>
    </source>
</evidence>
<evidence type="ECO:0000256" key="3">
    <source>
        <dbReference type="SAM" id="Phobius"/>
    </source>
</evidence>
<dbReference type="EMBL" id="KF901140">
    <property type="protein sequence ID" value="AIF19549.1"/>
    <property type="molecule type" value="Genomic_DNA"/>
</dbReference>
<keyword evidence="3" id="KW-0812">Transmembrane</keyword>
<dbReference type="Gene3D" id="1.10.101.10">
    <property type="entry name" value="PGBD-like superfamily/PGBD"/>
    <property type="match status" value="1"/>
</dbReference>
<organism evidence="5">
    <name type="scientific">uncultured marine group II/III euryarchaeote KM3_87_B04</name>
    <dbReference type="NCBI Taxonomy" id="1456530"/>
    <lineage>
        <taxon>Archaea</taxon>
        <taxon>Methanobacteriati</taxon>
        <taxon>Methanobacteriota</taxon>
        <taxon>environmental samples</taxon>
    </lineage>
</organism>
<dbReference type="InterPro" id="IPR002477">
    <property type="entry name" value="Peptidoglycan-bd-like"/>
</dbReference>
<dbReference type="InterPro" id="IPR036365">
    <property type="entry name" value="PGBD-like_sf"/>
</dbReference>
<dbReference type="InterPro" id="IPR036366">
    <property type="entry name" value="PGBDSf"/>
</dbReference>
<keyword evidence="3" id="KW-0472">Membrane</keyword>
<reference evidence="5" key="1">
    <citation type="journal article" date="2014" name="Genome Biol. Evol.">
        <title>Pangenome evidence for extensive interdomain horizontal transfer affecting lineage core and shell genes in uncultured planktonic thaumarchaeota and euryarchaeota.</title>
        <authorList>
            <person name="Deschamps P."/>
            <person name="Zivanovic Y."/>
            <person name="Moreira D."/>
            <person name="Rodriguez-Valera F."/>
            <person name="Lopez-Garcia P."/>
        </authorList>
    </citation>
    <scope>NUCLEOTIDE SEQUENCE</scope>
</reference>
<feature type="transmembrane region" description="Helical" evidence="3">
    <location>
        <begin position="258"/>
        <end position="282"/>
    </location>
</feature>
<keyword evidence="1" id="KW-0175">Coiled coil</keyword>
<dbReference type="AlphaFoldDB" id="A0A075HV03"/>
<feature type="transmembrane region" description="Helical" evidence="3">
    <location>
        <begin position="615"/>
        <end position="636"/>
    </location>
</feature>
<keyword evidence="3" id="KW-1133">Transmembrane helix</keyword>
<feature type="transmembrane region" description="Helical" evidence="3">
    <location>
        <begin position="534"/>
        <end position="556"/>
    </location>
</feature>
<feature type="compositionally biased region" description="Acidic residues" evidence="2">
    <location>
        <begin position="377"/>
        <end position="391"/>
    </location>
</feature>
<feature type="compositionally biased region" description="Basic residues" evidence="2">
    <location>
        <begin position="438"/>
        <end position="451"/>
    </location>
</feature>
<accession>A0A075HV03</accession>
<protein>
    <submittedName>
        <fullName evidence="5">Putative peptidoglycan-binding domain-containing protein</fullName>
    </submittedName>
</protein>
<feature type="compositionally biased region" description="Low complexity" evidence="2">
    <location>
        <begin position="361"/>
        <end position="371"/>
    </location>
</feature>
<sequence length="1179" mass="128543">MARGGQVSLAILLMASIVLAGCVSPEMQEWGPDGIEVAVDESAGTATFSTHTGDHDLQDDVANLLGCDADGNFSVAAASTDKPIRIEGWLHLSKHFPDGAASSSKGEMVSTSAVIVQFGKYDEVTLPTQGKVEGVKDWHTPFTSVRATPPGFTSASKFPHDGWAIVGLIPANENILDGFAGLDWHQKILLEGWLVDGQYLGDSEVHVSDDGDCRIYAGANIDGFRGAMIVTSMTLGDHGLIDEENSYNAYSVPIIGSWIYSLFFIGSIAGAAVLFFLTSGLIRRGAKLSARELMTEAQILAAKTVKKEVKHDIHRVKSETGEKKKIKAAKAQVRKAEKLSEKPSIELDDFDIDSVMREGSRPSAHSVRSSSNAGVIETEESVEMQEQMDEADSLRDLQDTIKERQMARLGGKMEVPEGLPDKPDSKMSMSQSDAPQEKHRHARFARQRQSRKNQNPSRSLNHQPRVVQILQMTKISQTLRFENCSILTNTPVFSLSNGIGKAYNLYARRAIMGGYERKPIDIGDVFHEHPGESWTIVGSLAGYFLVIELIGADWFLEQALSCGFWNGPEYCGGSEWWLLLYTFILGCVMTPGIISGVSLGQKLSFTQMSIPERDGLAGILTGGLWGGLIWAVLWLWSLPHAWGIMPFEHGWGWIYLWIFLLLPVGLGPVFGIFIDVSNRIKNAGKQVIEAMEFGQRNIAHGMKGDDVRTLQELLNKAGDSIIVDGSFGNQTHNAVKKFQTENGLAVDGIVGHITQGALKELMEAELVDDDGPSLTLSQEDFGSHENIEVAFKNGPGNPTDWIGIYQSNHPIDEGHHHGNWLYVNGDKIAGHGFREGQITIPHKLQGGNYKVAFLANNGYQLLATKDFVISHDHRSFKEEAAGTLEKLETEMSESEESKEQEIVALAEAVEELSIDPNFDGEISNLRMLAEEEMEGQIKNLPAPIQNKIRAGFAAKMDAVEVKARSKIPDAAKVAAGVGVAAGAVGAAAGLAAVAGVSERAEVIMEDGEVDLDEIQDQVRDLVEGMDIGEPEFDDEMEASEEISEPEGVVEDAPVEEIPQPVIEPMSNERGSEFVLLAQQVRDALTSTERTKIVSQDMTGEWPISVVINRVSRTMGIGLADEYKNGKTLEGVIDGTDIAVSVFASDKTPNLDDLEAGMTISTNCVVKEYRAVLKRFELLG</sequence>
<feature type="region of interest" description="Disordered" evidence="2">
    <location>
        <begin position="357"/>
        <end position="464"/>
    </location>
</feature>
<dbReference type="Pfam" id="PF01471">
    <property type="entry name" value="PG_binding_1"/>
    <property type="match status" value="1"/>
</dbReference>
<evidence type="ECO:0000256" key="1">
    <source>
        <dbReference type="SAM" id="Coils"/>
    </source>
</evidence>
<dbReference type="SUPFAM" id="SSF47090">
    <property type="entry name" value="PGBD-like"/>
    <property type="match status" value="1"/>
</dbReference>
<proteinExistence type="predicted"/>
<feature type="coiled-coil region" evidence="1">
    <location>
        <begin position="877"/>
        <end position="915"/>
    </location>
</feature>
<feature type="transmembrane region" description="Helical" evidence="3">
    <location>
        <begin position="576"/>
        <end position="594"/>
    </location>
</feature>